<geneLocation type="plasmid" evidence="3">
    <name>pM17/0149</name>
</geneLocation>
<dbReference type="EMBL" id="MN831414">
    <property type="protein sequence ID" value="QHU25672.1"/>
    <property type="molecule type" value="Genomic_DNA"/>
</dbReference>
<organism evidence="1">
    <name type="scientific">Enterococcus faecalis</name>
    <name type="common">Streptococcus faecalis</name>
    <dbReference type="NCBI Taxonomy" id="1351"/>
    <lineage>
        <taxon>Bacteria</taxon>
        <taxon>Bacillati</taxon>
        <taxon>Bacillota</taxon>
        <taxon>Bacilli</taxon>
        <taxon>Lactobacillales</taxon>
        <taxon>Enterococcaceae</taxon>
        <taxon>Enterococcus</taxon>
    </lineage>
</organism>
<geneLocation type="plasmid" evidence="1">
    <name>unnamed</name>
</geneLocation>
<keyword evidence="1" id="KW-0614">Plasmid</keyword>
<dbReference type="AlphaFoldDB" id="A0A6C0L5P9"/>
<evidence type="ECO:0000313" key="2">
    <source>
        <dbReference type="EMBL" id="QHU25732.1"/>
    </source>
</evidence>
<evidence type="ECO:0000313" key="1">
    <source>
        <dbReference type="EMBL" id="QHU25672.1"/>
    </source>
</evidence>
<reference evidence="1" key="1">
    <citation type="submission" date="2019-12" db="EMBL/GenBank/DDBJ databases">
        <title>Linezolid resistance in Enterococcus faecium and Enterococcus faecalis in Ireland; high prevalence of the multidrug-resistant genes optrA and poxtA in clinical isolates with diverse genetic backgrounds.</title>
        <authorList>
            <person name="Egan S.A."/>
            <person name="Shore A.C."/>
            <person name="O'Connell B."/>
            <person name="Brennan G.I."/>
            <person name="Coleman D.C."/>
        </authorList>
    </citation>
    <scope>NUCLEOTIDE SEQUENCE</scope>
    <source>
        <strain evidence="3">M17/0149</strain>
        <strain evidence="1">M17/0240</strain>
        <strain evidence="2">M18/0497</strain>
        <plasmid evidence="3">pM17/0149</plasmid>
        <plasmid evidence="1">unnamed</plasmid>
    </source>
</reference>
<protein>
    <submittedName>
        <fullName evidence="1">Uncharacterized protein</fullName>
    </submittedName>
</protein>
<sequence>MASRAIQIMYKNAKLDFKQKHAILNVRKRQNFLVRISKHKSQLPCDGSWLFLALCQIGLMSRIYKMINLRLLSDLSSFLVI</sequence>
<name>A0A6C0L5P9_ENTFL</name>
<dbReference type="EMBL" id="MN831410">
    <property type="protein sequence ID" value="QHU25762.1"/>
    <property type="molecule type" value="Genomic_DNA"/>
</dbReference>
<dbReference type="EMBL" id="MN831419">
    <property type="protein sequence ID" value="QHU25732.1"/>
    <property type="molecule type" value="Genomic_DNA"/>
</dbReference>
<accession>A0A6C0L5P9</accession>
<evidence type="ECO:0000313" key="3">
    <source>
        <dbReference type="EMBL" id="QHU25762.1"/>
    </source>
</evidence>
<proteinExistence type="predicted"/>